<dbReference type="HOGENOM" id="CLU_051402_0_0_1"/>
<evidence type="ECO:0000256" key="2">
    <source>
        <dbReference type="SAM" id="MobiDB-lite"/>
    </source>
</evidence>
<reference evidence="4 5" key="1">
    <citation type="journal article" date="2012" name="Eukaryot. Cell">
        <title>Genome sequence of the Trichosporon asahii environmental strain CBS 8904.</title>
        <authorList>
            <person name="Yang R.Y."/>
            <person name="Li H.T."/>
            <person name="Zhu H."/>
            <person name="Zhou G.P."/>
            <person name="Wang M."/>
            <person name="Wang L."/>
        </authorList>
    </citation>
    <scope>NUCLEOTIDE SEQUENCE [LARGE SCALE GENOMIC DNA]</scope>
    <source>
        <strain evidence="4 5">CBS 8904</strain>
    </source>
</reference>
<feature type="region of interest" description="Disordered" evidence="2">
    <location>
        <begin position="264"/>
        <end position="358"/>
    </location>
</feature>
<dbReference type="InterPro" id="IPR005025">
    <property type="entry name" value="FMN_Rdtase-like_dom"/>
</dbReference>
<dbReference type="SUPFAM" id="SSF52218">
    <property type="entry name" value="Flavoproteins"/>
    <property type="match status" value="1"/>
</dbReference>
<comment type="caution">
    <text evidence="4">The sequence shown here is derived from an EMBL/GenBank/DDBJ whole genome shotgun (WGS) entry which is preliminary data.</text>
</comment>
<dbReference type="GO" id="GO:0003955">
    <property type="term" value="F:NAD(P)H dehydrogenase (quinone) activity"/>
    <property type="evidence" value="ECO:0007669"/>
    <property type="project" value="InterPro"/>
</dbReference>
<dbReference type="PANTHER" id="PTHR30546">
    <property type="entry name" value="FLAVODOXIN-RELATED PROTEIN WRBA-RELATED"/>
    <property type="match status" value="1"/>
</dbReference>
<comment type="similarity">
    <text evidence="1">Belongs to the WrbA family.</text>
</comment>
<dbReference type="NCBIfam" id="TIGR01755">
    <property type="entry name" value="flav_wrbA"/>
    <property type="match status" value="1"/>
</dbReference>
<dbReference type="Proteomes" id="UP000006757">
    <property type="component" value="Unassembled WGS sequence"/>
</dbReference>
<dbReference type="AlphaFoldDB" id="K1VZ15"/>
<feature type="compositionally biased region" description="Low complexity" evidence="2">
    <location>
        <begin position="221"/>
        <end position="233"/>
    </location>
</feature>
<dbReference type="FunFam" id="3.40.50.360:FF:000001">
    <property type="entry name" value="NAD(P)H dehydrogenase (Quinone) FQR1-like"/>
    <property type="match status" value="1"/>
</dbReference>
<dbReference type="eggNOG" id="KOG3135">
    <property type="taxonomic scope" value="Eukaryota"/>
</dbReference>
<organism evidence="4 5">
    <name type="scientific">Trichosporon asahii var. asahii (strain CBS 8904)</name>
    <name type="common">Yeast</name>
    <dbReference type="NCBI Taxonomy" id="1220162"/>
    <lineage>
        <taxon>Eukaryota</taxon>
        <taxon>Fungi</taxon>
        <taxon>Dikarya</taxon>
        <taxon>Basidiomycota</taxon>
        <taxon>Agaricomycotina</taxon>
        <taxon>Tremellomycetes</taxon>
        <taxon>Trichosporonales</taxon>
        <taxon>Trichosporonaceae</taxon>
        <taxon>Trichosporon</taxon>
    </lineage>
</organism>
<dbReference type="InterPro" id="IPR029039">
    <property type="entry name" value="Flavoprotein-like_sf"/>
</dbReference>
<dbReference type="OrthoDB" id="504689at2759"/>
<gene>
    <name evidence="4" type="ORF">A1Q2_03713</name>
</gene>
<dbReference type="PROSITE" id="PS50902">
    <property type="entry name" value="FLAVODOXIN_LIKE"/>
    <property type="match status" value="1"/>
</dbReference>
<feature type="domain" description="Flavodoxin-like" evidence="3">
    <location>
        <begin position="1"/>
        <end position="187"/>
    </location>
</feature>
<evidence type="ECO:0000256" key="1">
    <source>
        <dbReference type="ARBA" id="ARBA00006961"/>
    </source>
</evidence>
<feature type="compositionally biased region" description="Low complexity" evidence="2">
    <location>
        <begin position="328"/>
        <end position="358"/>
    </location>
</feature>
<protein>
    <recommendedName>
        <fullName evidence="3">Flavodoxin-like domain-containing protein</fullName>
    </recommendedName>
</protein>
<dbReference type="Gene3D" id="3.40.50.360">
    <property type="match status" value="1"/>
</dbReference>
<feature type="region of interest" description="Disordered" evidence="2">
    <location>
        <begin position="364"/>
        <end position="383"/>
    </location>
</feature>
<name>K1VZ15_TRIAC</name>
<sequence length="436" mass="43617">MLANSRSTLAEEVIKGVEAAGAIAKPYQIQETLPAEVLQKMHAGGSLKPKYPIIDALTKPEELKELDGFLLGAPTRYGRLPAQVSAFFDTTGQLWASGALAGKFASTFTSTASQHGGQETTHLTTIPWFVHHGIIYVPLGYTQPYLTDLTDVHGGSAYGVSTVAAADGSRTPTQGELQLAKYQGEYFSKIVGQFVAGKHTNARRLTGGAIGGHQTQNVASQGQTGQTGQTGAQQGQGHGAGTAAAVGAGAGAAGAGAAYAATRGVNSQGDREQTFTSVSAETPGAYNETDYIGGQQPGQGQQGQGYSVSGRPDETSRQTGAGTGATGTTGHPSTTGTTGQTGTTGTGSHTGTAAAATGAAAGTGAAAAAGHGQEGTKPSAHKEVPEAVVAQETIVAEGTPTATGTLAGGAAGTKPPQAQQKKKGGLFSCCSTSNID</sequence>
<dbReference type="InterPro" id="IPR010089">
    <property type="entry name" value="Flavoprotein_WrbA-like"/>
</dbReference>
<proteinExistence type="inferred from homology"/>
<dbReference type="NCBIfam" id="NF002999">
    <property type="entry name" value="PRK03767.1"/>
    <property type="match status" value="1"/>
</dbReference>
<evidence type="ECO:0000313" key="4">
    <source>
        <dbReference type="EMBL" id="EKD02013.1"/>
    </source>
</evidence>
<evidence type="ECO:0000259" key="3">
    <source>
        <dbReference type="PROSITE" id="PS50902"/>
    </source>
</evidence>
<accession>K1VZ15</accession>
<feature type="region of interest" description="Disordered" evidence="2">
    <location>
        <begin position="205"/>
        <end position="244"/>
    </location>
</feature>
<feature type="region of interest" description="Disordered" evidence="2">
    <location>
        <begin position="399"/>
        <end position="436"/>
    </location>
</feature>
<dbReference type="InterPro" id="IPR008254">
    <property type="entry name" value="Flavodoxin/NO_synth"/>
</dbReference>
<dbReference type="STRING" id="1220162.K1VZ15"/>
<dbReference type="InParanoid" id="K1VZ15"/>
<dbReference type="EMBL" id="AMBO01000302">
    <property type="protein sequence ID" value="EKD02013.1"/>
    <property type="molecule type" value="Genomic_DNA"/>
</dbReference>
<dbReference type="PANTHER" id="PTHR30546:SF23">
    <property type="entry name" value="FLAVOPROTEIN-LIKE PROTEIN YCP4-RELATED"/>
    <property type="match status" value="1"/>
</dbReference>
<evidence type="ECO:0000313" key="5">
    <source>
        <dbReference type="Proteomes" id="UP000006757"/>
    </source>
</evidence>
<keyword evidence="5" id="KW-1185">Reference proteome</keyword>
<dbReference type="Pfam" id="PF03358">
    <property type="entry name" value="FMN_red"/>
    <property type="match status" value="1"/>
</dbReference>
<dbReference type="GO" id="GO:0010181">
    <property type="term" value="F:FMN binding"/>
    <property type="evidence" value="ECO:0007669"/>
    <property type="project" value="InterPro"/>
</dbReference>
<dbReference type="GO" id="GO:0016020">
    <property type="term" value="C:membrane"/>
    <property type="evidence" value="ECO:0007669"/>
    <property type="project" value="TreeGrafter"/>
</dbReference>